<evidence type="ECO:0000313" key="3">
    <source>
        <dbReference type="Proteomes" id="UP001189792"/>
    </source>
</evidence>
<accession>A0AAD2F7A3</accession>
<reference evidence="1 3" key="1">
    <citation type="submission" date="2023-07" db="EMBL/GenBank/DDBJ databases">
        <authorList>
            <person name="Peeters C."/>
        </authorList>
    </citation>
    <scope>NUCLEOTIDE SEQUENCE</scope>
    <source>
        <strain evidence="2 3">LMG 32965</strain>
        <strain evidence="1">R-77567</strain>
    </source>
</reference>
<keyword evidence="3" id="KW-1185">Reference proteome</keyword>
<sequence length="39" mass="4099">MAPSVEAGGVAASVTDIVGLQLQQCCDNRARFAFSLLCR</sequence>
<name>A0AAD2F7A3_9RALS</name>
<evidence type="ECO:0000313" key="4">
    <source>
        <dbReference type="Proteomes" id="UP001190491"/>
    </source>
</evidence>
<comment type="caution">
    <text evidence="1">The sequence shown here is derived from an EMBL/GenBank/DDBJ whole genome shotgun (WGS) entry which is preliminary data.</text>
</comment>
<evidence type="ECO:0000313" key="2">
    <source>
        <dbReference type="EMBL" id="CAJ0895298.1"/>
    </source>
</evidence>
<proteinExistence type="predicted"/>
<dbReference type="Proteomes" id="UP001190491">
    <property type="component" value="Unassembled WGS sequence"/>
</dbReference>
<dbReference type="EMBL" id="CAUDLI010000009">
    <property type="protein sequence ID" value="CAJ0895298.1"/>
    <property type="molecule type" value="Genomic_DNA"/>
</dbReference>
<evidence type="ECO:0000313" key="1">
    <source>
        <dbReference type="EMBL" id="CAJ0889474.1"/>
    </source>
</evidence>
<dbReference type="AlphaFoldDB" id="A0AAD2F7A3"/>
<organism evidence="1 4">
    <name type="scientific">Ralstonia flatus</name>
    <dbReference type="NCBI Taxonomy" id="3058601"/>
    <lineage>
        <taxon>Bacteria</taxon>
        <taxon>Pseudomonadati</taxon>
        <taxon>Pseudomonadota</taxon>
        <taxon>Betaproteobacteria</taxon>
        <taxon>Burkholderiales</taxon>
        <taxon>Burkholderiaceae</taxon>
        <taxon>Ralstonia</taxon>
    </lineage>
</organism>
<gene>
    <name evidence="2" type="ORF">R77564_03876</name>
    <name evidence="1" type="ORF">R77567_04107</name>
</gene>
<dbReference type="Proteomes" id="UP001189792">
    <property type="component" value="Unassembled WGS sequence"/>
</dbReference>
<dbReference type="EMBL" id="CAUDKO010000011">
    <property type="protein sequence ID" value="CAJ0889474.1"/>
    <property type="molecule type" value="Genomic_DNA"/>
</dbReference>
<protein>
    <submittedName>
        <fullName evidence="1">Uncharacterized protein</fullName>
    </submittedName>
</protein>